<organism evidence="1 2">
    <name type="scientific">Dyella marensis</name>
    <dbReference type="NCBI Taxonomy" id="500610"/>
    <lineage>
        <taxon>Bacteria</taxon>
        <taxon>Pseudomonadati</taxon>
        <taxon>Pseudomonadota</taxon>
        <taxon>Gammaproteobacteria</taxon>
        <taxon>Lysobacterales</taxon>
        <taxon>Rhodanobacteraceae</taxon>
        <taxon>Dyella</taxon>
    </lineage>
</organism>
<name>A0A1I2DNK0_9GAMM</name>
<dbReference type="Proteomes" id="UP000199477">
    <property type="component" value="Unassembled WGS sequence"/>
</dbReference>
<proteinExistence type="predicted"/>
<keyword evidence="2" id="KW-1185">Reference proteome</keyword>
<dbReference type="EMBL" id="FONH01000004">
    <property type="protein sequence ID" value="SFE81490.1"/>
    <property type="molecule type" value="Genomic_DNA"/>
</dbReference>
<protein>
    <submittedName>
        <fullName evidence="1">Uncharacterized conserved protein YidB, DUF937 family</fullName>
    </submittedName>
</protein>
<reference evidence="2" key="1">
    <citation type="submission" date="2016-10" db="EMBL/GenBank/DDBJ databases">
        <authorList>
            <person name="Varghese N."/>
            <person name="Submissions S."/>
        </authorList>
    </citation>
    <scope>NUCLEOTIDE SEQUENCE [LARGE SCALE GENOMIC DNA]</scope>
    <source>
        <strain evidence="2">UNC178MFTsu3.1</strain>
    </source>
</reference>
<evidence type="ECO:0000313" key="2">
    <source>
        <dbReference type="Proteomes" id="UP000199477"/>
    </source>
</evidence>
<gene>
    <name evidence="1" type="ORF">SAMN02799615_01729</name>
</gene>
<dbReference type="Pfam" id="PF20159">
    <property type="entry name" value="YidB"/>
    <property type="match status" value="1"/>
</dbReference>
<dbReference type="AlphaFoldDB" id="A0A1I2DNK0"/>
<dbReference type="RefSeq" id="WP_026633048.1">
    <property type="nucleotide sequence ID" value="NZ_FONH01000004.1"/>
</dbReference>
<evidence type="ECO:0000313" key="1">
    <source>
        <dbReference type="EMBL" id="SFE81490.1"/>
    </source>
</evidence>
<dbReference type="SUPFAM" id="SSF140804">
    <property type="entry name" value="YidB-like"/>
    <property type="match status" value="1"/>
</dbReference>
<dbReference type="Gene3D" id="1.10.10.690">
    <property type="entry name" value="YidB-like"/>
    <property type="match status" value="1"/>
</dbReference>
<sequence length="149" mass="14367">MASLNDLLGGLGSLLGQGGQEGQGGSLISVAGQLIEKAGGLQGLLNILQQHGLGEAAQSWVGTGANQSVSGDQLGQALQNGGLGSVVQEAAGKLGVDPGQLLGQLSQVLPHAVDHLTPDGQVPQGGSGIDLGSLASLAGSLFGGSKASA</sequence>
<dbReference type="InterPro" id="IPR027405">
    <property type="entry name" value="YidB-like"/>
</dbReference>
<accession>A0A1I2DNK0</accession>
<dbReference type="InterPro" id="IPR045372">
    <property type="entry name" value="YidB"/>
</dbReference>